<dbReference type="EMBL" id="JACLAG010000001">
    <property type="protein sequence ID" value="MBC2619866.1"/>
    <property type="molecule type" value="Genomic_DNA"/>
</dbReference>
<dbReference type="Proteomes" id="UP000548504">
    <property type="component" value="Unassembled WGS sequence"/>
</dbReference>
<protein>
    <submittedName>
        <fullName evidence="2">Uncharacterized protein</fullName>
    </submittedName>
</protein>
<evidence type="ECO:0000256" key="1">
    <source>
        <dbReference type="SAM" id="SignalP"/>
    </source>
</evidence>
<dbReference type="RefSeq" id="WP_137347776.1">
    <property type="nucleotide sequence ID" value="NZ_JACLAG010000001.1"/>
</dbReference>
<evidence type="ECO:0000313" key="2">
    <source>
        <dbReference type="EMBL" id="MBC2619866.1"/>
    </source>
</evidence>
<proteinExistence type="predicted"/>
<name>A0A7X1BMS5_9ENTR</name>
<gene>
    <name evidence="2" type="ORF">H7I73_09460</name>
</gene>
<dbReference type="AlphaFoldDB" id="A0A7X1BMS5"/>
<sequence length="119" mass="12895">MNNKLLGVAIIAVLSAGLAFSSHASETISKTWVRTLVVENNKFKVVYDIDDKGKVINIRFPDGAVDADTKQKLTREMENWVFESGSPQTDVSSVVTLTSIPTSAHSRPRGASDGLFVLS</sequence>
<accession>A0A7X1BMS5</accession>
<feature type="signal peptide" evidence="1">
    <location>
        <begin position="1"/>
        <end position="24"/>
    </location>
</feature>
<feature type="chain" id="PRO_5030792374" evidence="1">
    <location>
        <begin position="25"/>
        <end position="119"/>
    </location>
</feature>
<organism evidence="2 3">
    <name type="scientific">Citrobacter cronae</name>
    <dbReference type="NCBI Taxonomy" id="1748967"/>
    <lineage>
        <taxon>Bacteria</taxon>
        <taxon>Pseudomonadati</taxon>
        <taxon>Pseudomonadota</taxon>
        <taxon>Gammaproteobacteria</taxon>
        <taxon>Enterobacterales</taxon>
        <taxon>Enterobacteriaceae</taxon>
        <taxon>Citrobacter</taxon>
        <taxon>Citrobacter freundii complex</taxon>
    </lineage>
</organism>
<keyword evidence="1" id="KW-0732">Signal</keyword>
<evidence type="ECO:0000313" key="3">
    <source>
        <dbReference type="Proteomes" id="UP000548504"/>
    </source>
</evidence>
<reference evidence="2 3" key="1">
    <citation type="submission" date="2020-08" db="EMBL/GenBank/DDBJ databases">
        <title>Emergence and comparative genomics analysis of Citrobacter in Fennec fox imported from North Africa to China.</title>
        <authorList>
            <person name="Zheng B."/>
        </authorList>
    </citation>
    <scope>NUCLEOTIDE SEQUENCE [LARGE SCALE GENOMIC DNA]</scope>
    <source>
        <strain evidence="2 3">FF141</strain>
    </source>
</reference>
<comment type="caution">
    <text evidence="2">The sequence shown here is derived from an EMBL/GenBank/DDBJ whole genome shotgun (WGS) entry which is preliminary data.</text>
</comment>